<keyword evidence="4" id="KW-0677">Repeat</keyword>
<evidence type="ECO:0000256" key="3">
    <source>
        <dbReference type="ARBA" id="ARBA00022729"/>
    </source>
</evidence>
<dbReference type="InterPro" id="IPR018247">
    <property type="entry name" value="EF_Hand_1_Ca_BS"/>
</dbReference>
<proteinExistence type="predicted"/>
<feature type="domain" description="Kazal-like" evidence="10">
    <location>
        <begin position="22"/>
        <end position="77"/>
    </location>
</feature>
<evidence type="ECO:0000256" key="8">
    <source>
        <dbReference type="PROSITE-ProRule" id="PRU00500"/>
    </source>
</evidence>
<dbReference type="Pfam" id="PF00086">
    <property type="entry name" value="Thyroglobulin_1"/>
    <property type="match status" value="1"/>
</dbReference>
<dbReference type="FunFam" id="4.10.800.10:FF:000004">
    <property type="entry name" value="SPARC-related modular calcium-binding protein 1"/>
    <property type="match status" value="1"/>
</dbReference>
<comment type="caution">
    <text evidence="11">The sequence shown here is derived from an EMBL/GenBank/DDBJ whole genome shotgun (WGS) entry which is preliminary data.</text>
</comment>
<dbReference type="InterPro" id="IPR036857">
    <property type="entry name" value="Thyroglobulin_1_sf"/>
</dbReference>
<evidence type="ECO:0000256" key="4">
    <source>
        <dbReference type="ARBA" id="ARBA00022737"/>
    </source>
</evidence>
<keyword evidence="3" id="KW-0732">Signal</keyword>
<dbReference type="PROSITE" id="PS51465">
    <property type="entry name" value="KAZAL_2"/>
    <property type="match status" value="1"/>
</dbReference>
<comment type="subcellular location">
    <subcellularLocation>
        <location evidence="1">Secreted</location>
    </subcellularLocation>
</comment>
<dbReference type="InterPro" id="IPR002350">
    <property type="entry name" value="Kazal_dom"/>
</dbReference>
<name>A0AAD9K6Z7_9ANNE</name>
<dbReference type="PANTHER" id="PTHR12352:SF3">
    <property type="entry name" value="NIDOGEN-2"/>
    <property type="match status" value="1"/>
</dbReference>
<dbReference type="InterPro" id="IPR051950">
    <property type="entry name" value="Dev_reg/Prot_inhib"/>
</dbReference>
<feature type="domain" description="Thyroglobulin type-1" evidence="9">
    <location>
        <begin position="392"/>
        <end position="460"/>
    </location>
</feature>
<keyword evidence="2" id="KW-0964">Secreted</keyword>
<keyword evidence="7" id="KW-0325">Glycoprotein</keyword>
<dbReference type="SUPFAM" id="SSF100895">
    <property type="entry name" value="Kazal-type serine protease inhibitors"/>
    <property type="match status" value="1"/>
</dbReference>
<dbReference type="CDD" id="cd00104">
    <property type="entry name" value="KAZAL_FS"/>
    <property type="match status" value="1"/>
</dbReference>
<dbReference type="Pfam" id="PF07648">
    <property type="entry name" value="Kazal_2"/>
    <property type="match status" value="1"/>
</dbReference>
<comment type="caution">
    <text evidence="8">Lacks conserved residue(s) required for the propagation of feature annotation.</text>
</comment>
<dbReference type="Pfam" id="PF10591">
    <property type="entry name" value="SPARC_Ca_bdg"/>
    <property type="match status" value="3"/>
</dbReference>
<evidence type="ECO:0000256" key="1">
    <source>
        <dbReference type="ARBA" id="ARBA00004613"/>
    </source>
</evidence>
<feature type="disulfide bond" evidence="8">
    <location>
        <begin position="430"/>
        <end position="437"/>
    </location>
</feature>
<reference evidence="11" key="1">
    <citation type="journal article" date="2023" name="Mol. Biol. Evol.">
        <title>Third-Generation Sequencing Reveals the Adaptive Role of the Epigenome in Three Deep-Sea Polychaetes.</title>
        <authorList>
            <person name="Perez M."/>
            <person name="Aroh O."/>
            <person name="Sun Y."/>
            <person name="Lan Y."/>
            <person name="Juniper S.K."/>
            <person name="Young C.R."/>
            <person name="Angers B."/>
            <person name="Qian P.Y."/>
        </authorList>
    </citation>
    <scope>NUCLEOTIDE SEQUENCE</scope>
    <source>
        <strain evidence="11">P08H-3</strain>
    </source>
</reference>
<dbReference type="Proteomes" id="UP001208570">
    <property type="component" value="Unassembled WGS sequence"/>
</dbReference>
<dbReference type="InterPro" id="IPR000716">
    <property type="entry name" value="Thyroglobulin_1"/>
</dbReference>
<gene>
    <name evidence="11" type="ORF">LSH36_54g02068</name>
</gene>
<dbReference type="InterPro" id="IPR019577">
    <property type="entry name" value="SPARC/Testican_Ca-bd-dom"/>
</dbReference>
<dbReference type="SMART" id="SM00280">
    <property type="entry name" value="KAZAL"/>
    <property type="match status" value="1"/>
</dbReference>
<dbReference type="PROSITE" id="PS00484">
    <property type="entry name" value="THYROGLOBULIN_1_1"/>
    <property type="match status" value="1"/>
</dbReference>
<dbReference type="SUPFAM" id="SSF57610">
    <property type="entry name" value="Thyroglobulin type-1 domain"/>
    <property type="match status" value="1"/>
</dbReference>
<evidence type="ECO:0000256" key="7">
    <source>
        <dbReference type="ARBA" id="ARBA00023180"/>
    </source>
</evidence>
<evidence type="ECO:0000313" key="11">
    <source>
        <dbReference type="EMBL" id="KAK2165135.1"/>
    </source>
</evidence>
<dbReference type="Gene3D" id="4.10.800.10">
    <property type="entry name" value="Thyroglobulin type-1"/>
    <property type="match status" value="1"/>
</dbReference>
<keyword evidence="6 8" id="KW-1015">Disulfide bond</keyword>
<protein>
    <submittedName>
        <fullName evidence="11">Uncharacterized protein</fullName>
    </submittedName>
</protein>
<dbReference type="SUPFAM" id="SSF47473">
    <property type="entry name" value="EF-hand"/>
    <property type="match status" value="3"/>
</dbReference>
<evidence type="ECO:0000259" key="10">
    <source>
        <dbReference type="PROSITE" id="PS51465"/>
    </source>
</evidence>
<evidence type="ECO:0000256" key="5">
    <source>
        <dbReference type="ARBA" id="ARBA00022837"/>
    </source>
</evidence>
<dbReference type="SMART" id="SM00211">
    <property type="entry name" value="TY"/>
    <property type="match status" value="1"/>
</dbReference>
<dbReference type="PROSITE" id="PS00018">
    <property type="entry name" value="EF_HAND_1"/>
    <property type="match status" value="2"/>
</dbReference>
<dbReference type="Gene3D" id="1.10.238.10">
    <property type="entry name" value="EF-hand"/>
    <property type="match status" value="3"/>
</dbReference>
<dbReference type="InterPro" id="IPR011992">
    <property type="entry name" value="EF-hand-dom_pair"/>
</dbReference>
<evidence type="ECO:0000313" key="12">
    <source>
        <dbReference type="Proteomes" id="UP001208570"/>
    </source>
</evidence>
<dbReference type="CDD" id="cd00191">
    <property type="entry name" value="TY"/>
    <property type="match status" value="1"/>
</dbReference>
<dbReference type="GO" id="GO:0005615">
    <property type="term" value="C:extracellular space"/>
    <property type="evidence" value="ECO:0007669"/>
    <property type="project" value="TreeGrafter"/>
</dbReference>
<dbReference type="Gene3D" id="3.30.60.30">
    <property type="match status" value="1"/>
</dbReference>
<evidence type="ECO:0000256" key="2">
    <source>
        <dbReference type="ARBA" id="ARBA00022525"/>
    </source>
</evidence>
<evidence type="ECO:0000256" key="6">
    <source>
        <dbReference type="ARBA" id="ARBA00023157"/>
    </source>
</evidence>
<dbReference type="InterPro" id="IPR036058">
    <property type="entry name" value="Kazal_dom_sf"/>
</dbReference>
<keyword evidence="5" id="KW-0106">Calcium</keyword>
<organism evidence="11 12">
    <name type="scientific">Paralvinella palmiformis</name>
    <dbReference type="NCBI Taxonomy" id="53620"/>
    <lineage>
        <taxon>Eukaryota</taxon>
        <taxon>Metazoa</taxon>
        <taxon>Spiralia</taxon>
        <taxon>Lophotrochozoa</taxon>
        <taxon>Annelida</taxon>
        <taxon>Polychaeta</taxon>
        <taxon>Sedentaria</taxon>
        <taxon>Canalipalpata</taxon>
        <taxon>Terebellida</taxon>
        <taxon>Terebelliformia</taxon>
        <taxon>Alvinellidae</taxon>
        <taxon>Paralvinella</taxon>
    </lineage>
</organism>
<keyword evidence="12" id="KW-1185">Reference proteome</keyword>
<dbReference type="GO" id="GO:0005509">
    <property type="term" value="F:calcium ion binding"/>
    <property type="evidence" value="ECO:0007669"/>
    <property type="project" value="InterPro"/>
</dbReference>
<dbReference type="EMBL" id="JAODUP010000054">
    <property type="protein sequence ID" value="KAK2165135.1"/>
    <property type="molecule type" value="Genomic_DNA"/>
</dbReference>
<evidence type="ECO:0000259" key="9">
    <source>
        <dbReference type="PROSITE" id="PS51162"/>
    </source>
</evidence>
<sequence>MLDEAPHLLLMQFVAANSSEHHSGHSECWSRVTCSERKRKLVCGSDGVTYTSRCQLSRIRTCTGNNVAVTSKGRCSRVGERANRKSSVCSPTDRKRFNRNMIGILKEEYDRSRNRFHVTSKKKYDITVIGWKFDELTTSSGGGGKVLKKRELANLKILIEKVVTPKKCAKQFDRYCDVNDDGDLSREEWFVCLGADIDDLRIRTKNTRHRRCNQNNREQFNDVIVHYFIHELDEVPPGFSGRDEFRLNPHQRAALRKFRSLDADDDGLLKRPEVGVFKSELRRKSLKLRRCTRKLFIYCDKNDNGAVDSSEWLVCFHLDTAHENYNDTERDYTLQIKLESSAPFELNVPKSPGKKSLFDIIHSAEFATSSSHDTLNIFQDIDTDDDNPDKTHIGCQRAREYFLGLDDKELAGNVFVPECEPTGLYRPEQCHTGKGICWCVDPDTGNPIPGTSTQNLKPNCADRDMERSTGCDYYKRKHFVEHMRTQFLAQWKAGGESIDEARQPTHNNVMSWKFRNLDVNDDLILEESELVHLKTGIDEIENLVECRKNLLIFCDVDNDSHVNADEWKSCMKNVTGGNRPQDDLSRNPFTDLLNFN</sequence>
<dbReference type="PANTHER" id="PTHR12352">
    <property type="entry name" value="SECRETED MODULAR CALCIUM-BINDING PROTEIN"/>
    <property type="match status" value="1"/>
</dbReference>
<accession>A0AAD9K6Z7</accession>
<dbReference type="AlphaFoldDB" id="A0AAD9K6Z7"/>
<dbReference type="PROSITE" id="PS51162">
    <property type="entry name" value="THYROGLOBULIN_1_2"/>
    <property type="match status" value="1"/>
</dbReference>